<dbReference type="EMBL" id="CM046394">
    <property type="protein sequence ID" value="KAI8547784.1"/>
    <property type="molecule type" value="Genomic_DNA"/>
</dbReference>
<evidence type="ECO:0000313" key="1">
    <source>
        <dbReference type="EMBL" id="KAI8547784.1"/>
    </source>
</evidence>
<dbReference type="Proteomes" id="UP001062846">
    <property type="component" value="Chromosome 7"/>
</dbReference>
<organism evidence="1 2">
    <name type="scientific">Rhododendron molle</name>
    <name type="common">Chinese azalea</name>
    <name type="synonym">Azalea mollis</name>
    <dbReference type="NCBI Taxonomy" id="49168"/>
    <lineage>
        <taxon>Eukaryota</taxon>
        <taxon>Viridiplantae</taxon>
        <taxon>Streptophyta</taxon>
        <taxon>Embryophyta</taxon>
        <taxon>Tracheophyta</taxon>
        <taxon>Spermatophyta</taxon>
        <taxon>Magnoliopsida</taxon>
        <taxon>eudicotyledons</taxon>
        <taxon>Gunneridae</taxon>
        <taxon>Pentapetalae</taxon>
        <taxon>asterids</taxon>
        <taxon>Ericales</taxon>
        <taxon>Ericaceae</taxon>
        <taxon>Ericoideae</taxon>
        <taxon>Rhodoreae</taxon>
        <taxon>Rhododendron</taxon>
    </lineage>
</organism>
<keyword evidence="2" id="KW-1185">Reference proteome</keyword>
<accession>A0ACC0N3U2</accession>
<proteinExistence type="predicted"/>
<protein>
    <submittedName>
        <fullName evidence="1">Uncharacterized protein</fullName>
    </submittedName>
</protein>
<name>A0ACC0N3U2_RHOML</name>
<evidence type="ECO:0000313" key="2">
    <source>
        <dbReference type="Proteomes" id="UP001062846"/>
    </source>
</evidence>
<gene>
    <name evidence="1" type="ORF">RHMOL_Rhmol07G0222800</name>
</gene>
<sequence length="66" mass="6481">MVHSSSPHSGIGADMGSVSSMEIPISVPNTPNAIPCTVGCFRLVPGDCVVVWHCGGDSGGGGEIGG</sequence>
<comment type="caution">
    <text evidence="1">The sequence shown here is derived from an EMBL/GenBank/DDBJ whole genome shotgun (WGS) entry which is preliminary data.</text>
</comment>
<reference evidence="1" key="1">
    <citation type="submission" date="2022-02" db="EMBL/GenBank/DDBJ databases">
        <title>Plant Genome Project.</title>
        <authorList>
            <person name="Zhang R.-G."/>
        </authorList>
    </citation>
    <scope>NUCLEOTIDE SEQUENCE</scope>
    <source>
        <strain evidence="1">AT1</strain>
    </source>
</reference>